<gene>
    <name evidence="1" type="ORF">DHETER_LOCUS1105</name>
</gene>
<comment type="caution">
    <text evidence="1">The sequence shown here is derived from an EMBL/GenBank/DDBJ whole genome shotgun (WGS) entry which is preliminary data.</text>
</comment>
<protein>
    <submittedName>
        <fullName evidence="1">16120_t:CDS:1</fullName>
    </submittedName>
</protein>
<evidence type="ECO:0000313" key="2">
    <source>
        <dbReference type="Proteomes" id="UP000789702"/>
    </source>
</evidence>
<evidence type="ECO:0000313" key="1">
    <source>
        <dbReference type="EMBL" id="CAG8456914.1"/>
    </source>
</evidence>
<dbReference type="EMBL" id="CAJVPU010000624">
    <property type="protein sequence ID" value="CAG8456914.1"/>
    <property type="molecule type" value="Genomic_DNA"/>
</dbReference>
<accession>A0ACA9K734</accession>
<name>A0ACA9K734_9GLOM</name>
<feature type="non-terminal residue" evidence="1">
    <location>
        <position position="1"/>
    </location>
</feature>
<proteinExistence type="predicted"/>
<sequence length="110" mass="12512">KPRYSASQGLVERANGILKIKLRKTYNKKLYKLVFDGLLHGYSVVLDYLFETSIFLEDKIPNEFGLENIQESINDLDDLIDNTNSVPLIKIEFASSSTSLNQDLSLNNEN</sequence>
<reference evidence="1" key="1">
    <citation type="submission" date="2021-06" db="EMBL/GenBank/DDBJ databases">
        <authorList>
            <person name="Kallberg Y."/>
            <person name="Tangrot J."/>
            <person name="Rosling A."/>
        </authorList>
    </citation>
    <scope>NUCLEOTIDE SEQUENCE</scope>
    <source>
        <strain evidence="1">IL203A</strain>
    </source>
</reference>
<keyword evidence="2" id="KW-1185">Reference proteome</keyword>
<dbReference type="Proteomes" id="UP000789702">
    <property type="component" value="Unassembled WGS sequence"/>
</dbReference>
<organism evidence="1 2">
    <name type="scientific">Dentiscutata heterogama</name>
    <dbReference type="NCBI Taxonomy" id="1316150"/>
    <lineage>
        <taxon>Eukaryota</taxon>
        <taxon>Fungi</taxon>
        <taxon>Fungi incertae sedis</taxon>
        <taxon>Mucoromycota</taxon>
        <taxon>Glomeromycotina</taxon>
        <taxon>Glomeromycetes</taxon>
        <taxon>Diversisporales</taxon>
        <taxon>Gigasporaceae</taxon>
        <taxon>Dentiscutata</taxon>
    </lineage>
</organism>